<dbReference type="SUPFAM" id="SSF52096">
    <property type="entry name" value="ClpP/crotonase"/>
    <property type="match status" value="1"/>
</dbReference>
<sequence length="269" mass="28309">MTHPTTPEAPVQTDPTVVRTEDRGAVRVVTIDRPEARNAFSSAVISGLYRALLAADEDPAVLAVVLTGADPAFCAGVDLKEAAADGAAYFRRHRDEPVIAQTGRMRTPIIGAVNGACFTGGLELALGCDFLVASERAVFADTHARVGVRPGGGMTARLPSVVGMGWARRMSFAGEVVDAQLALRIGLVTEVVPHERLLDRAVELATAATEPPADVLQAVKRMYVEGSGAPVLAALETERAIAEAGTTDFAALDERRRAVMARNRAQVGS</sequence>
<dbReference type="InterPro" id="IPR001753">
    <property type="entry name" value="Enoyl-CoA_hydra/iso"/>
</dbReference>
<protein>
    <submittedName>
        <fullName evidence="2">Enoyl-CoA hydratase</fullName>
    </submittedName>
</protein>
<evidence type="ECO:0000256" key="1">
    <source>
        <dbReference type="ARBA" id="ARBA00005254"/>
    </source>
</evidence>
<dbReference type="PANTHER" id="PTHR43802:SF1">
    <property type="entry name" value="IP11341P-RELATED"/>
    <property type="match status" value="1"/>
</dbReference>
<dbReference type="Pfam" id="PF00378">
    <property type="entry name" value="ECH_1"/>
    <property type="match status" value="1"/>
</dbReference>
<organism evidence="2 3">
    <name type="scientific">Pseudonocardia xishanensis</name>
    <dbReference type="NCBI Taxonomy" id="630995"/>
    <lineage>
        <taxon>Bacteria</taxon>
        <taxon>Bacillati</taxon>
        <taxon>Actinomycetota</taxon>
        <taxon>Actinomycetes</taxon>
        <taxon>Pseudonocardiales</taxon>
        <taxon>Pseudonocardiaceae</taxon>
        <taxon>Pseudonocardia</taxon>
    </lineage>
</organism>
<name>A0ABP8RLT8_9PSEU</name>
<evidence type="ECO:0000313" key="2">
    <source>
        <dbReference type="EMBL" id="GAA4542330.1"/>
    </source>
</evidence>
<proteinExistence type="inferred from homology"/>
<keyword evidence="3" id="KW-1185">Reference proteome</keyword>
<dbReference type="NCBIfam" id="NF004840">
    <property type="entry name" value="PRK06190.1"/>
    <property type="match status" value="1"/>
</dbReference>
<dbReference type="PANTHER" id="PTHR43802">
    <property type="entry name" value="ENOYL-COA HYDRATASE"/>
    <property type="match status" value="1"/>
</dbReference>
<dbReference type="Gene3D" id="3.90.226.10">
    <property type="entry name" value="2-enoyl-CoA Hydratase, Chain A, domain 1"/>
    <property type="match status" value="1"/>
</dbReference>
<evidence type="ECO:0000313" key="3">
    <source>
        <dbReference type="Proteomes" id="UP001501598"/>
    </source>
</evidence>
<accession>A0ABP8RLT8</accession>
<dbReference type="RefSeq" id="WP_345414564.1">
    <property type="nucleotide sequence ID" value="NZ_BAABGT010000025.1"/>
</dbReference>
<comment type="caution">
    <text evidence="2">The sequence shown here is derived from an EMBL/GenBank/DDBJ whole genome shotgun (WGS) entry which is preliminary data.</text>
</comment>
<dbReference type="InterPro" id="IPR029045">
    <property type="entry name" value="ClpP/crotonase-like_dom_sf"/>
</dbReference>
<gene>
    <name evidence="2" type="ORF">GCM10023175_17520</name>
</gene>
<dbReference type="CDD" id="cd06558">
    <property type="entry name" value="crotonase-like"/>
    <property type="match status" value="1"/>
</dbReference>
<dbReference type="Proteomes" id="UP001501598">
    <property type="component" value="Unassembled WGS sequence"/>
</dbReference>
<reference evidence="3" key="1">
    <citation type="journal article" date="2019" name="Int. J. Syst. Evol. Microbiol.">
        <title>The Global Catalogue of Microorganisms (GCM) 10K type strain sequencing project: providing services to taxonomists for standard genome sequencing and annotation.</title>
        <authorList>
            <consortium name="The Broad Institute Genomics Platform"/>
            <consortium name="The Broad Institute Genome Sequencing Center for Infectious Disease"/>
            <person name="Wu L."/>
            <person name="Ma J."/>
        </authorList>
    </citation>
    <scope>NUCLEOTIDE SEQUENCE [LARGE SCALE GENOMIC DNA]</scope>
    <source>
        <strain evidence="3">JCM 17906</strain>
    </source>
</reference>
<comment type="similarity">
    <text evidence="1">Belongs to the enoyl-CoA hydratase/isomerase family.</text>
</comment>
<dbReference type="EMBL" id="BAABGT010000025">
    <property type="protein sequence ID" value="GAA4542330.1"/>
    <property type="molecule type" value="Genomic_DNA"/>
</dbReference>